<sequence length="37" mass="4305">MAKCTYGNQFGLKLFEDPLISIREILQPDDDFLSRVM</sequence>
<name>A0A7J8SG52_GOSDV</name>
<organism evidence="1 2">
    <name type="scientific">Gossypium davidsonii</name>
    <name type="common">Davidson's cotton</name>
    <name type="synonym">Gossypium klotzschianum subsp. davidsonii</name>
    <dbReference type="NCBI Taxonomy" id="34287"/>
    <lineage>
        <taxon>Eukaryota</taxon>
        <taxon>Viridiplantae</taxon>
        <taxon>Streptophyta</taxon>
        <taxon>Embryophyta</taxon>
        <taxon>Tracheophyta</taxon>
        <taxon>Spermatophyta</taxon>
        <taxon>Magnoliopsida</taxon>
        <taxon>eudicotyledons</taxon>
        <taxon>Gunneridae</taxon>
        <taxon>Pentapetalae</taxon>
        <taxon>rosids</taxon>
        <taxon>malvids</taxon>
        <taxon>Malvales</taxon>
        <taxon>Malvaceae</taxon>
        <taxon>Malvoideae</taxon>
        <taxon>Gossypium</taxon>
    </lineage>
</organism>
<reference evidence="1 2" key="1">
    <citation type="journal article" date="2019" name="Genome Biol. Evol.">
        <title>Insights into the evolution of the New World diploid cottons (Gossypium, subgenus Houzingenia) based on genome sequencing.</title>
        <authorList>
            <person name="Grover C.E."/>
            <person name="Arick M.A. 2nd"/>
            <person name="Thrash A."/>
            <person name="Conover J.L."/>
            <person name="Sanders W.S."/>
            <person name="Peterson D.G."/>
            <person name="Frelichowski J.E."/>
            <person name="Scheffler J.A."/>
            <person name="Scheffler B.E."/>
            <person name="Wendel J.F."/>
        </authorList>
    </citation>
    <scope>NUCLEOTIDE SEQUENCE [LARGE SCALE GENOMIC DNA]</scope>
    <source>
        <strain evidence="1">27</strain>
        <tissue evidence="1">Leaf</tissue>
    </source>
</reference>
<dbReference type="EMBL" id="JABFAC010000009">
    <property type="protein sequence ID" value="MBA0625068.1"/>
    <property type="molecule type" value="Genomic_DNA"/>
</dbReference>
<comment type="caution">
    <text evidence="1">The sequence shown here is derived from an EMBL/GenBank/DDBJ whole genome shotgun (WGS) entry which is preliminary data.</text>
</comment>
<keyword evidence="2" id="KW-1185">Reference proteome</keyword>
<dbReference type="AlphaFoldDB" id="A0A7J8SG52"/>
<protein>
    <submittedName>
        <fullName evidence="1">Uncharacterized protein</fullName>
    </submittedName>
</protein>
<proteinExistence type="predicted"/>
<evidence type="ECO:0000313" key="2">
    <source>
        <dbReference type="Proteomes" id="UP000593561"/>
    </source>
</evidence>
<dbReference type="Proteomes" id="UP000593561">
    <property type="component" value="Unassembled WGS sequence"/>
</dbReference>
<evidence type="ECO:0000313" key="1">
    <source>
        <dbReference type="EMBL" id="MBA0625068.1"/>
    </source>
</evidence>
<gene>
    <name evidence="1" type="ORF">Godav_010315</name>
</gene>
<accession>A0A7J8SG52</accession>